<accession>A0A9Q0IDM6</accession>
<organism evidence="2 3">
    <name type="scientific">Muraenolepis orangiensis</name>
    <name type="common">Patagonian moray cod</name>
    <dbReference type="NCBI Taxonomy" id="630683"/>
    <lineage>
        <taxon>Eukaryota</taxon>
        <taxon>Metazoa</taxon>
        <taxon>Chordata</taxon>
        <taxon>Craniata</taxon>
        <taxon>Vertebrata</taxon>
        <taxon>Euteleostomi</taxon>
        <taxon>Actinopterygii</taxon>
        <taxon>Neopterygii</taxon>
        <taxon>Teleostei</taxon>
        <taxon>Neoteleostei</taxon>
        <taxon>Acanthomorphata</taxon>
        <taxon>Zeiogadaria</taxon>
        <taxon>Gadariae</taxon>
        <taxon>Gadiformes</taxon>
        <taxon>Muraenolepidoidei</taxon>
        <taxon>Muraenolepididae</taxon>
        <taxon>Muraenolepis</taxon>
    </lineage>
</organism>
<evidence type="ECO:0000313" key="2">
    <source>
        <dbReference type="EMBL" id="KAJ3593938.1"/>
    </source>
</evidence>
<gene>
    <name evidence="2" type="ORF">NHX12_006271</name>
</gene>
<dbReference type="AlphaFoldDB" id="A0A9Q0IDM6"/>
<protein>
    <submittedName>
        <fullName evidence="2">Uncharacterized protein</fullName>
    </submittedName>
</protein>
<proteinExistence type="predicted"/>
<evidence type="ECO:0000256" key="1">
    <source>
        <dbReference type="SAM" id="MobiDB-lite"/>
    </source>
</evidence>
<evidence type="ECO:0000313" key="3">
    <source>
        <dbReference type="Proteomes" id="UP001148018"/>
    </source>
</evidence>
<sequence>MGCTIYAASPQGLPSDQAPGRDRYYMLPPHPRHPRGPSSQKITADSARLVVIALHHPASSRTGARMNIIMAMSS</sequence>
<feature type="region of interest" description="Disordered" evidence="1">
    <location>
        <begin position="1"/>
        <end position="23"/>
    </location>
</feature>
<keyword evidence="3" id="KW-1185">Reference proteome</keyword>
<reference evidence="2" key="1">
    <citation type="submission" date="2022-07" db="EMBL/GenBank/DDBJ databases">
        <title>Chromosome-level genome of Muraenolepis orangiensis.</title>
        <authorList>
            <person name="Kim J."/>
        </authorList>
    </citation>
    <scope>NUCLEOTIDE SEQUENCE</scope>
    <source>
        <strain evidence="2">KU_S4_2022</strain>
        <tissue evidence="2">Muscle</tissue>
    </source>
</reference>
<dbReference type="OrthoDB" id="10602191at2759"/>
<dbReference type="Proteomes" id="UP001148018">
    <property type="component" value="Unassembled WGS sequence"/>
</dbReference>
<name>A0A9Q0IDM6_9TELE</name>
<dbReference type="EMBL" id="JANIIK010000112">
    <property type="protein sequence ID" value="KAJ3593938.1"/>
    <property type="molecule type" value="Genomic_DNA"/>
</dbReference>
<comment type="caution">
    <text evidence="2">The sequence shown here is derived from an EMBL/GenBank/DDBJ whole genome shotgun (WGS) entry which is preliminary data.</text>
</comment>